<dbReference type="EMBL" id="SAUN01000001">
    <property type="protein sequence ID" value="RVX46401.1"/>
    <property type="molecule type" value="Genomic_DNA"/>
</dbReference>
<dbReference type="Gene3D" id="1.10.443.10">
    <property type="entry name" value="Intergrase catalytic core"/>
    <property type="match status" value="1"/>
</dbReference>
<evidence type="ECO:0000256" key="1">
    <source>
        <dbReference type="ARBA" id="ARBA00023172"/>
    </source>
</evidence>
<evidence type="ECO:0000313" key="4">
    <source>
        <dbReference type="Proteomes" id="UP000284824"/>
    </source>
</evidence>
<dbReference type="GO" id="GO:0015074">
    <property type="term" value="P:DNA integration"/>
    <property type="evidence" value="ECO:0007669"/>
    <property type="project" value="InterPro"/>
</dbReference>
<feature type="domain" description="Tyr recombinase" evidence="2">
    <location>
        <begin position="1"/>
        <end position="104"/>
    </location>
</feature>
<evidence type="ECO:0000259" key="2">
    <source>
        <dbReference type="PROSITE" id="PS51898"/>
    </source>
</evidence>
<dbReference type="SUPFAM" id="SSF56349">
    <property type="entry name" value="DNA breaking-rejoining enzymes"/>
    <property type="match status" value="1"/>
</dbReference>
<gene>
    <name evidence="3" type="ORF">EDD27_9279</name>
</gene>
<comment type="caution">
    <text evidence="3">The sequence shown here is derived from an EMBL/GenBank/DDBJ whole genome shotgun (WGS) entry which is preliminary data.</text>
</comment>
<name>A0A438ML77_9ACTN</name>
<dbReference type="PROSITE" id="PS51898">
    <property type="entry name" value="TYR_RECOMBINASE"/>
    <property type="match status" value="1"/>
</dbReference>
<dbReference type="InterPro" id="IPR011010">
    <property type="entry name" value="DNA_brk_join_enz"/>
</dbReference>
<sequence>MPWAVEAVQDYLNHVRPRYRGNHQHALWLTERGSRMGTREIEDRFAVYRDALGLDKALTPHCMRSAYMAHLLQDGADLAFVQEQVGHRFAATTATCVRAAEGTS</sequence>
<dbReference type="AlphaFoldDB" id="A0A438ML77"/>
<dbReference type="InterPro" id="IPR013762">
    <property type="entry name" value="Integrase-like_cat_sf"/>
</dbReference>
<evidence type="ECO:0000313" key="3">
    <source>
        <dbReference type="EMBL" id="RVX46401.1"/>
    </source>
</evidence>
<accession>A0A438ML77</accession>
<dbReference type="InterPro" id="IPR002104">
    <property type="entry name" value="Integrase_catalytic"/>
</dbReference>
<dbReference type="OrthoDB" id="3698359at2"/>
<dbReference type="GO" id="GO:0003677">
    <property type="term" value="F:DNA binding"/>
    <property type="evidence" value="ECO:0007669"/>
    <property type="project" value="InterPro"/>
</dbReference>
<keyword evidence="1" id="KW-0233">DNA recombination</keyword>
<dbReference type="Proteomes" id="UP000284824">
    <property type="component" value="Unassembled WGS sequence"/>
</dbReference>
<proteinExistence type="predicted"/>
<reference evidence="3 4" key="1">
    <citation type="submission" date="2019-01" db="EMBL/GenBank/DDBJ databases">
        <title>Sequencing the genomes of 1000 actinobacteria strains.</title>
        <authorList>
            <person name="Klenk H.-P."/>
        </authorList>
    </citation>
    <scope>NUCLEOTIDE SEQUENCE [LARGE SCALE GENOMIC DNA]</scope>
    <source>
        <strain evidence="3 4">DSM 43925</strain>
    </source>
</reference>
<keyword evidence="4" id="KW-1185">Reference proteome</keyword>
<protein>
    <submittedName>
        <fullName evidence="3">Phage integrase family protein</fullName>
    </submittedName>
</protein>
<dbReference type="Pfam" id="PF00589">
    <property type="entry name" value="Phage_integrase"/>
    <property type="match status" value="1"/>
</dbReference>
<dbReference type="GO" id="GO:0006310">
    <property type="term" value="P:DNA recombination"/>
    <property type="evidence" value="ECO:0007669"/>
    <property type="project" value="UniProtKB-KW"/>
</dbReference>
<organism evidence="3 4">
    <name type="scientific">Nonomuraea polychroma</name>
    <dbReference type="NCBI Taxonomy" id="46176"/>
    <lineage>
        <taxon>Bacteria</taxon>
        <taxon>Bacillati</taxon>
        <taxon>Actinomycetota</taxon>
        <taxon>Actinomycetes</taxon>
        <taxon>Streptosporangiales</taxon>
        <taxon>Streptosporangiaceae</taxon>
        <taxon>Nonomuraea</taxon>
    </lineage>
</organism>